<organism evidence="2 3">
    <name type="scientific">Toxocara canis</name>
    <name type="common">Canine roundworm</name>
    <dbReference type="NCBI Taxonomy" id="6265"/>
    <lineage>
        <taxon>Eukaryota</taxon>
        <taxon>Metazoa</taxon>
        <taxon>Ecdysozoa</taxon>
        <taxon>Nematoda</taxon>
        <taxon>Chromadorea</taxon>
        <taxon>Rhabditida</taxon>
        <taxon>Spirurina</taxon>
        <taxon>Ascaridomorpha</taxon>
        <taxon>Ascaridoidea</taxon>
        <taxon>Toxocaridae</taxon>
        <taxon>Toxocara</taxon>
    </lineage>
</organism>
<evidence type="ECO:0008006" key="4">
    <source>
        <dbReference type="Google" id="ProtNLM"/>
    </source>
</evidence>
<comment type="caution">
    <text evidence="2">The sequence shown here is derived from an EMBL/GenBank/DDBJ whole genome shotgun (WGS) entry which is preliminary data.</text>
</comment>
<reference evidence="2 3" key="1">
    <citation type="submission" date="2014-11" db="EMBL/GenBank/DDBJ databases">
        <title>Genetic blueprint of the zoonotic pathogen Toxocara canis.</title>
        <authorList>
            <person name="Zhu X.-Q."/>
            <person name="Korhonen P.K."/>
            <person name="Cai H."/>
            <person name="Young N.D."/>
            <person name="Nejsum P."/>
            <person name="von Samson-Himmelstjerna G."/>
            <person name="Boag P.R."/>
            <person name="Tan P."/>
            <person name="Li Q."/>
            <person name="Min J."/>
            <person name="Yang Y."/>
            <person name="Wang X."/>
            <person name="Fang X."/>
            <person name="Hall R.S."/>
            <person name="Hofmann A."/>
            <person name="Sternberg P.W."/>
            <person name="Jex A.R."/>
            <person name="Gasser R.B."/>
        </authorList>
    </citation>
    <scope>NUCLEOTIDE SEQUENCE [LARGE SCALE GENOMIC DNA]</scope>
    <source>
        <strain evidence="2">PN_DK_2014</strain>
    </source>
</reference>
<keyword evidence="3" id="KW-1185">Reference proteome</keyword>
<keyword evidence="1" id="KW-0732">Signal</keyword>
<name>A0A0B2UNC1_TOXCA</name>
<feature type="non-terminal residue" evidence="2">
    <location>
        <position position="141"/>
    </location>
</feature>
<dbReference type="AlphaFoldDB" id="A0A0B2UNC1"/>
<feature type="signal peptide" evidence="1">
    <location>
        <begin position="1"/>
        <end position="20"/>
    </location>
</feature>
<gene>
    <name evidence="2" type="ORF">Tcan_00886</name>
</gene>
<evidence type="ECO:0000256" key="1">
    <source>
        <dbReference type="SAM" id="SignalP"/>
    </source>
</evidence>
<protein>
    <recommendedName>
        <fullName evidence="4">Secreted protein</fullName>
    </recommendedName>
</protein>
<dbReference type="Proteomes" id="UP000031036">
    <property type="component" value="Unassembled WGS sequence"/>
</dbReference>
<dbReference type="EMBL" id="JPKZ01022848">
    <property type="protein sequence ID" value="KHN70863.1"/>
    <property type="molecule type" value="Genomic_DNA"/>
</dbReference>
<accession>A0A0B2UNC1</accession>
<evidence type="ECO:0000313" key="3">
    <source>
        <dbReference type="Proteomes" id="UP000031036"/>
    </source>
</evidence>
<proteinExistence type="predicted"/>
<evidence type="ECO:0000313" key="2">
    <source>
        <dbReference type="EMBL" id="KHN70863.1"/>
    </source>
</evidence>
<feature type="chain" id="PRO_5002094984" description="Secreted protein" evidence="1">
    <location>
        <begin position="21"/>
        <end position="141"/>
    </location>
</feature>
<sequence length="141" mass="15934">MSVLVLFVFFCDSLVFDSRGLVHPGYTDLFIRVFFMGNGRRTADKLGHSIRGKETPFPCSHSRENVHGGNVATHSLRRLSLKLDHYAAVKVSSYSSRGRFPAWITAFAVRCISARWMGFKDPTLVSFTSFVSNFVFISEFL</sequence>